<accession>A0A6G4WL38</accession>
<keyword evidence="3" id="KW-1185">Reference proteome</keyword>
<reference evidence="2 3" key="1">
    <citation type="submission" date="2020-02" db="EMBL/GenBank/DDBJ databases">
        <title>Genome sequence of strain CCNWXJ40-4.</title>
        <authorList>
            <person name="Gao J."/>
            <person name="Sun J."/>
        </authorList>
    </citation>
    <scope>NUCLEOTIDE SEQUENCE [LARGE SCALE GENOMIC DNA]</scope>
    <source>
        <strain evidence="2 3">CCNWXJ 40-4</strain>
    </source>
</reference>
<dbReference type="InterPro" id="IPR000182">
    <property type="entry name" value="GNAT_dom"/>
</dbReference>
<gene>
    <name evidence="2" type="ORF">G6N73_27335</name>
</gene>
<dbReference type="GO" id="GO:0009100">
    <property type="term" value="P:glycoprotein metabolic process"/>
    <property type="evidence" value="ECO:0007669"/>
    <property type="project" value="TreeGrafter"/>
</dbReference>
<dbReference type="SUPFAM" id="SSF55729">
    <property type="entry name" value="Acyl-CoA N-acyltransferases (Nat)"/>
    <property type="match status" value="1"/>
</dbReference>
<comment type="caution">
    <text evidence="2">The sequence shown here is derived from an EMBL/GenBank/DDBJ whole genome shotgun (WGS) entry which is preliminary data.</text>
</comment>
<dbReference type="PANTHER" id="PTHR13170">
    <property type="entry name" value="O-GLCNACASE"/>
    <property type="match status" value="1"/>
</dbReference>
<evidence type="ECO:0000313" key="3">
    <source>
        <dbReference type="Proteomes" id="UP001642900"/>
    </source>
</evidence>
<name>A0A6G4WL38_9HYPH</name>
<dbReference type="InterPro" id="IPR016181">
    <property type="entry name" value="Acyl_CoA_acyltransferase"/>
</dbReference>
<dbReference type="Gene3D" id="3.40.630.30">
    <property type="match status" value="1"/>
</dbReference>
<dbReference type="EMBL" id="JAAKZF010000065">
    <property type="protein sequence ID" value="NGO54787.1"/>
    <property type="molecule type" value="Genomic_DNA"/>
</dbReference>
<protein>
    <submittedName>
        <fullName evidence="2">GNAT family N-acetyltransferase</fullName>
    </submittedName>
</protein>
<dbReference type="RefSeq" id="WP_165033119.1">
    <property type="nucleotide sequence ID" value="NZ_JAAKZF010000065.1"/>
</dbReference>
<dbReference type="InterPro" id="IPR051822">
    <property type="entry name" value="Glycosyl_Hydrolase_84"/>
</dbReference>
<organism evidence="2 3">
    <name type="scientific">Allomesorhizobium camelthorni</name>
    <dbReference type="NCBI Taxonomy" id="475069"/>
    <lineage>
        <taxon>Bacteria</taxon>
        <taxon>Pseudomonadati</taxon>
        <taxon>Pseudomonadota</taxon>
        <taxon>Alphaproteobacteria</taxon>
        <taxon>Hyphomicrobiales</taxon>
        <taxon>Phyllobacteriaceae</taxon>
        <taxon>Allomesorhizobium</taxon>
    </lineage>
</organism>
<dbReference type="Pfam" id="PF00583">
    <property type="entry name" value="Acetyltransf_1"/>
    <property type="match status" value="1"/>
</dbReference>
<dbReference type="GO" id="GO:0016747">
    <property type="term" value="F:acyltransferase activity, transferring groups other than amino-acyl groups"/>
    <property type="evidence" value="ECO:0007669"/>
    <property type="project" value="InterPro"/>
</dbReference>
<dbReference type="PROSITE" id="PS51186">
    <property type="entry name" value="GNAT"/>
    <property type="match status" value="1"/>
</dbReference>
<proteinExistence type="predicted"/>
<dbReference type="GO" id="GO:0016231">
    <property type="term" value="F:beta-N-acetylglucosaminidase activity"/>
    <property type="evidence" value="ECO:0007669"/>
    <property type="project" value="TreeGrafter"/>
</dbReference>
<dbReference type="PANTHER" id="PTHR13170:SF16">
    <property type="entry name" value="PROTEIN O-GLCNACASE"/>
    <property type="match status" value="1"/>
</dbReference>
<dbReference type="Proteomes" id="UP001642900">
    <property type="component" value="Unassembled WGS sequence"/>
</dbReference>
<evidence type="ECO:0000313" key="2">
    <source>
        <dbReference type="EMBL" id="NGO54787.1"/>
    </source>
</evidence>
<feature type="domain" description="N-acetyltransferase" evidence="1">
    <location>
        <begin position="79"/>
        <end position="211"/>
    </location>
</feature>
<evidence type="ECO:0000259" key="1">
    <source>
        <dbReference type="PROSITE" id="PS51186"/>
    </source>
</evidence>
<dbReference type="CDD" id="cd04301">
    <property type="entry name" value="NAT_SF"/>
    <property type="match status" value="1"/>
</dbReference>
<dbReference type="AlphaFoldDB" id="A0A6G4WL38"/>
<sequence length="217" mass="23874">MIVDFGGGFFLRHATADDHSALCEVCLKTGDAGNDATWREDDPALMGQIYAVPYQVLEPDLAFAVDGAEGVAGYLFSVLDTKSFNARLASTWYPALQQDVADPGPDQPTWRNSDWVRHAIHHPNFDIPEALNAFPSHGHIDLLPQARGRGIGRRCMSFLEQQLALAGSTGLFLDVHPRNTDAQLFYAALGYERVLTPANSATSMFMAKVLRPEHRCC</sequence>